<dbReference type="Pfam" id="PF01656">
    <property type="entry name" value="CbiA"/>
    <property type="match status" value="1"/>
</dbReference>
<organism evidence="4">
    <name type="scientific">hydrocarbon metagenome</name>
    <dbReference type="NCBI Taxonomy" id="938273"/>
    <lineage>
        <taxon>unclassified sequences</taxon>
        <taxon>metagenomes</taxon>
        <taxon>ecological metagenomes</taxon>
    </lineage>
</organism>
<dbReference type="InterPro" id="IPR002586">
    <property type="entry name" value="CobQ/CobB/MinD/ParA_Nub-bd_dom"/>
</dbReference>
<accession>A0A0W8FGX8</accession>
<dbReference type="PIRSF" id="PIRSF003092">
    <property type="entry name" value="MinD"/>
    <property type="match status" value="1"/>
</dbReference>
<evidence type="ECO:0000313" key="4">
    <source>
        <dbReference type="EMBL" id="KUG20156.1"/>
    </source>
</evidence>
<comment type="caution">
    <text evidence="4">The sequence shown here is derived from an EMBL/GenBank/DDBJ whole genome shotgun (WGS) entry which is preliminary data.</text>
</comment>
<sequence>MIRVYAIASGKGGTGKTTVTANLGPMLARHGRRTCILDADTGMANLALILGLENLPVTLHEVLAGKASIQDAIYDGPLGVKIIPSGLSLQGFQSANPDRLKEVLQDLVDDFDIMLLDAPAGISKDGVIPLAVADEVLLIVNPEISSIVDAIKTRTLTEMIGGHVAGAIMNRVTTNNGEMSRAQMQNLLGVRVIGFIPEDPYVRRSSAARMPVVLKYPSSDASQAFSRISAGLAGIEYQAEEAVANASREGFVDRLARVLFRGKT</sequence>
<dbReference type="GO" id="GO:0009898">
    <property type="term" value="C:cytoplasmic side of plasma membrane"/>
    <property type="evidence" value="ECO:0007669"/>
    <property type="project" value="TreeGrafter"/>
</dbReference>
<dbReference type="InterPro" id="IPR010224">
    <property type="entry name" value="MinD_archaea"/>
</dbReference>
<evidence type="ECO:0000256" key="1">
    <source>
        <dbReference type="ARBA" id="ARBA00022741"/>
    </source>
</evidence>
<protein>
    <submittedName>
        <fullName evidence="4">Septum site-determining protein mind</fullName>
    </submittedName>
</protein>
<feature type="domain" description="CobQ/CobB/MinD/ParA nucleotide binding" evidence="3">
    <location>
        <begin position="6"/>
        <end position="212"/>
    </location>
</feature>
<evidence type="ECO:0000256" key="2">
    <source>
        <dbReference type="ARBA" id="ARBA00022840"/>
    </source>
</evidence>
<dbReference type="SUPFAM" id="SSF52540">
    <property type="entry name" value="P-loop containing nucleoside triphosphate hydrolases"/>
    <property type="match status" value="1"/>
</dbReference>
<name>A0A0W8FGX8_9ZZZZ</name>
<dbReference type="InterPro" id="IPR050625">
    <property type="entry name" value="ParA/MinD_ATPase"/>
</dbReference>
<dbReference type="GO" id="GO:0005524">
    <property type="term" value="F:ATP binding"/>
    <property type="evidence" value="ECO:0007669"/>
    <property type="project" value="UniProtKB-KW"/>
</dbReference>
<dbReference type="GO" id="GO:0005829">
    <property type="term" value="C:cytosol"/>
    <property type="evidence" value="ECO:0007669"/>
    <property type="project" value="TreeGrafter"/>
</dbReference>
<dbReference type="InterPro" id="IPR025501">
    <property type="entry name" value="MinD_FleN"/>
</dbReference>
<gene>
    <name evidence="4" type="ORF">ASZ90_010107</name>
</gene>
<dbReference type="PANTHER" id="PTHR43384">
    <property type="entry name" value="SEPTUM SITE-DETERMINING PROTEIN MIND HOMOLOG, CHLOROPLASTIC-RELATED"/>
    <property type="match status" value="1"/>
</dbReference>
<dbReference type="AlphaFoldDB" id="A0A0W8FGX8"/>
<dbReference type="GO" id="GO:0016887">
    <property type="term" value="F:ATP hydrolysis activity"/>
    <property type="evidence" value="ECO:0007669"/>
    <property type="project" value="TreeGrafter"/>
</dbReference>
<dbReference type="Gene3D" id="3.40.50.300">
    <property type="entry name" value="P-loop containing nucleotide triphosphate hydrolases"/>
    <property type="match status" value="1"/>
</dbReference>
<dbReference type="NCBIfam" id="TIGR01969">
    <property type="entry name" value="minD_arch"/>
    <property type="match status" value="1"/>
</dbReference>
<dbReference type="InterPro" id="IPR027417">
    <property type="entry name" value="P-loop_NTPase"/>
</dbReference>
<keyword evidence="1" id="KW-0547">Nucleotide-binding</keyword>
<keyword evidence="2" id="KW-0067">ATP-binding</keyword>
<evidence type="ECO:0000259" key="3">
    <source>
        <dbReference type="Pfam" id="PF01656"/>
    </source>
</evidence>
<proteinExistence type="predicted"/>
<dbReference type="GO" id="GO:0051782">
    <property type="term" value="P:negative regulation of cell division"/>
    <property type="evidence" value="ECO:0007669"/>
    <property type="project" value="TreeGrafter"/>
</dbReference>
<dbReference type="PANTHER" id="PTHR43384:SF10">
    <property type="entry name" value="ATPASE INVOLVED IN CHROMOSOME PARTITIONING, PARA_MIND FAMILY"/>
    <property type="match status" value="1"/>
</dbReference>
<reference evidence="4" key="1">
    <citation type="journal article" date="2015" name="Proc. Natl. Acad. Sci. U.S.A.">
        <title>Networks of energetic and metabolic interactions define dynamics in microbial communities.</title>
        <authorList>
            <person name="Embree M."/>
            <person name="Liu J.K."/>
            <person name="Al-Bassam M.M."/>
            <person name="Zengler K."/>
        </authorList>
    </citation>
    <scope>NUCLEOTIDE SEQUENCE</scope>
</reference>
<dbReference type="EMBL" id="LNQE01001219">
    <property type="protein sequence ID" value="KUG20156.1"/>
    <property type="molecule type" value="Genomic_DNA"/>
</dbReference>